<comment type="caution">
    <text evidence="2">The sequence shown here is derived from an EMBL/GenBank/DDBJ whole genome shotgun (WGS) entry which is preliminary data.</text>
</comment>
<protein>
    <recommendedName>
        <fullName evidence="4">DUF4878 domain-containing protein</fullName>
    </recommendedName>
</protein>
<dbReference type="Proteomes" id="UP000642070">
    <property type="component" value="Unassembled WGS sequence"/>
</dbReference>
<reference evidence="2" key="2">
    <citation type="submission" date="2020-09" db="EMBL/GenBank/DDBJ databases">
        <authorList>
            <person name="Sun Q."/>
            <person name="Ohkuma M."/>
        </authorList>
    </citation>
    <scope>NUCLEOTIDE SEQUENCE</scope>
    <source>
        <strain evidence="2">JCM 19831</strain>
    </source>
</reference>
<evidence type="ECO:0008006" key="4">
    <source>
        <dbReference type="Google" id="ProtNLM"/>
    </source>
</evidence>
<evidence type="ECO:0000313" key="2">
    <source>
        <dbReference type="EMBL" id="GGM29753.1"/>
    </source>
</evidence>
<gene>
    <name evidence="2" type="ORF">GCM10007977_033770</name>
</gene>
<keyword evidence="3" id="KW-1185">Reference proteome</keyword>
<accession>A0A917TN49</accession>
<dbReference type="RefSeq" id="WP_190250780.1">
    <property type="nucleotide sequence ID" value="NZ_BMPI01000014.1"/>
</dbReference>
<keyword evidence="1" id="KW-1133">Transmembrane helix</keyword>
<evidence type="ECO:0000313" key="3">
    <source>
        <dbReference type="Proteomes" id="UP000642070"/>
    </source>
</evidence>
<sequence>MAYQSYQVPQQPQRSRTLRTVLIVVGVVLAVCCVGAGVGGYFLFRNVKDAVGPTRDAAEAFVQYLEAGNTDAAYDSLCADTRGAYTREAFAAGVAKQPKIKDHAVQGVFVNTGSNGRTTGTVTMRLTLDTGFTDQHTFVLLKENGTWRVCGQPY</sequence>
<dbReference type="Gene3D" id="3.10.450.50">
    <property type="match status" value="1"/>
</dbReference>
<proteinExistence type="predicted"/>
<evidence type="ECO:0000256" key="1">
    <source>
        <dbReference type="SAM" id="Phobius"/>
    </source>
</evidence>
<organism evidence="2 3">
    <name type="scientific">Dactylosporangium sucinum</name>
    <dbReference type="NCBI Taxonomy" id="1424081"/>
    <lineage>
        <taxon>Bacteria</taxon>
        <taxon>Bacillati</taxon>
        <taxon>Actinomycetota</taxon>
        <taxon>Actinomycetes</taxon>
        <taxon>Micromonosporales</taxon>
        <taxon>Micromonosporaceae</taxon>
        <taxon>Dactylosporangium</taxon>
    </lineage>
</organism>
<keyword evidence="1" id="KW-0812">Transmembrane</keyword>
<reference evidence="2" key="1">
    <citation type="journal article" date="2014" name="Int. J. Syst. Evol. Microbiol.">
        <title>Complete genome sequence of Corynebacterium casei LMG S-19264T (=DSM 44701T), isolated from a smear-ripened cheese.</title>
        <authorList>
            <consortium name="US DOE Joint Genome Institute (JGI-PGF)"/>
            <person name="Walter F."/>
            <person name="Albersmeier A."/>
            <person name="Kalinowski J."/>
            <person name="Ruckert C."/>
        </authorList>
    </citation>
    <scope>NUCLEOTIDE SEQUENCE</scope>
    <source>
        <strain evidence="2">JCM 19831</strain>
    </source>
</reference>
<dbReference type="AlphaFoldDB" id="A0A917TN49"/>
<dbReference type="EMBL" id="BMPI01000014">
    <property type="protein sequence ID" value="GGM29753.1"/>
    <property type="molecule type" value="Genomic_DNA"/>
</dbReference>
<feature type="transmembrane region" description="Helical" evidence="1">
    <location>
        <begin position="21"/>
        <end position="44"/>
    </location>
</feature>
<keyword evidence="1" id="KW-0472">Membrane</keyword>
<name>A0A917TN49_9ACTN</name>